<name>A0A3S0IEL2_9GAMM</name>
<protein>
    <submittedName>
        <fullName evidence="2">Uncharacterized protein</fullName>
    </submittedName>
</protein>
<dbReference type="Proteomes" id="UP000282060">
    <property type="component" value="Unassembled WGS sequence"/>
</dbReference>
<evidence type="ECO:0000313" key="3">
    <source>
        <dbReference type="Proteomes" id="UP000282060"/>
    </source>
</evidence>
<dbReference type="RefSeq" id="WP_126505892.1">
    <property type="nucleotide sequence ID" value="NZ_RXNV01000004.1"/>
</dbReference>
<sequence>MLNLTVLPLMPLVGALTANLNELIRGETVKVHPKLTIGMKTFSVAAAGFAIVWFALLVTAIYAGGEADNIAGIEVLILFLAGFFIHSGISASRLFNEGAQLWVYRLSIPFILVSSFIVLKFG</sequence>
<dbReference type="OrthoDB" id="6264548at2"/>
<evidence type="ECO:0000256" key="1">
    <source>
        <dbReference type="SAM" id="Phobius"/>
    </source>
</evidence>
<proteinExistence type="predicted"/>
<reference evidence="2 3" key="1">
    <citation type="submission" date="2018-12" db="EMBL/GenBank/DDBJ databases">
        <authorList>
            <person name="Yu L."/>
        </authorList>
    </citation>
    <scope>NUCLEOTIDE SEQUENCE [LARGE SCALE GENOMIC DNA]</scope>
    <source>
        <strain evidence="2 3">HAW-EB5</strain>
    </source>
</reference>
<evidence type="ECO:0000313" key="2">
    <source>
        <dbReference type="EMBL" id="RTR32043.1"/>
    </source>
</evidence>
<keyword evidence="1" id="KW-1133">Transmembrane helix</keyword>
<keyword evidence="1" id="KW-0472">Membrane</keyword>
<feature type="transmembrane region" description="Helical" evidence="1">
    <location>
        <begin position="75"/>
        <end position="95"/>
    </location>
</feature>
<comment type="caution">
    <text evidence="2">The sequence shown here is derived from an EMBL/GenBank/DDBJ whole genome shotgun (WGS) entry which is preliminary data.</text>
</comment>
<keyword evidence="3" id="KW-1185">Reference proteome</keyword>
<dbReference type="EMBL" id="RXNV01000004">
    <property type="protein sequence ID" value="RTR32043.1"/>
    <property type="molecule type" value="Genomic_DNA"/>
</dbReference>
<dbReference type="AlphaFoldDB" id="A0A3S0IEL2"/>
<feature type="transmembrane region" description="Helical" evidence="1">
    <location>
        <begin position="41"/>
        <end position="63"/>
    </location>
</feature>
<organism evidence="2 3">
    <name type="scientific">Shewanella atlantica</name>
    <dbReference type="NCBI Taxonomy" id="271099"/>
    <lineage>
        <taxon>Bacteria</taxon>
        <taxon>Pseudomonadati</taxon>
        <taxon>Pseudomonadota</taxon>
        <taxon>Gammaproteobacteria</taxon>
        <taxon>Alteromonadales</taxon>
        <taxon>Shewanellaceae</taxon>
        <taxon>Shewanella</taxon>
    </lineage>
</organism>
<accession>A0A3S0IEL2</accession>
<gene>
    <name evidence="2" type="ORF">EKG39_11455</name>
</gene>
<feature type="transmembrane region" description="Helical" evidence="1">
    <location>
        <begin position="101"/>
        <end position="119"/>
    </location>
</feature>
<keyword evidence="1" id="KW-0812">Transmembrane</keyword>